<proteinExistence type="inferred from homology"/>
<dbReference type="InterPro" id="IPR013128">
    <property type="entry name" value="Peptidase_C1A"/>
</dbReference>
<evidence type="ECO:0000256" key="1">
    <source>
        <dbReference type="ARBA" id="ARBA00008455"/>
    </source>
</evidence>
<reference evidence="4" key="2">
    <citation type="journal article" date="2016" name="G3 (Bethesda)">
        <title>Genome Evolution in Three Species of Cactophilic Drosophila.</title>
        <authorList>
            <person name="Sanchez-Flores A."/>
            <person name="Penazola F."/>
            <person name="Carpinteyro-Ponce J."/>
            <person name="Nazario-Yepiz N."/>
            <person name="Abreu-Goodger C."/>
            <person name="Machado C.A."/>
            <person name="Markow T.A."/>
        </authorList>
    </citation>
    <scope>NUCLEOTIDE SEQUENCE [LARGE SCALE GENOMIC DNA]</scope>
</reference>
<evidence type="ECO:0000259" key="3">
    <source>
        <dbReference type="SMART" id="SM00848"/>
    </source>
</evidence>
<protein>
    <submittedName>
        <fullName evidence="5">Cathepsin L1-like</fullName>
    </submittedName>
</protein>
<name>A0ABM1PBU5_DROAR</name>
<evidence type="ECO:0000313" key="4">
    <source>
        <dbReference type="Proteomes" id="UP000694904"/>
    </source>
</evidence>
<dbReference type="SMART" id="SM00848">
    <property type="entry name" value="Inhibitor_I29"/>
    <property type="match status" value="1"/>
</dbReference>
<dbReference type="InterPro" id="IPR013201">
    <property type="entry name" value="Prot_inhib_I29"/>
</dbReference>
<dbReference type="SMART" id="SM00645">
    <property type="entry name" value="Pept_C1"/>
    <property type="match status" value="1"/>
</dbReference>
<evidence type="ECO:0000259" key="2">
    <source>
        <dbReference type="SMART" id="SM00645"/>
    </source>
</evidence>
<organism evidence="4 5">
    <name type="scientific">Drosophila arizonae</name>
    <name type="common">Fruit fly</name>
    <dbReference type="NCBI Taxonomy" id="7263"/>
    <lineage>
        <taxon>Eukaryota</taxon>
        <taxon>Metazoa</taxon>
        <taxon>Ecdysozoa</taxon>
        <taxon>Arthropoda</taxon>
        <taxon>Hexapoda</taxon>
        <taxon>Insecta</taxon>
        <taxon>Pterygota</taxon>
        <taxon>Neoptera</taxon>
        <taxon>Endopterygota</taxon>
        <taxon>Diptera</taxon>
        <taxon>Brachycera</taxon>
        <taxon>Muscomorpha</taxon>
        <taxon>Ephydroidea</taxon>
        <taxon>Drosophilidae</taxon>
        <taxon>Drosophila</taxon>
    </lineage>
</organism>
<accession>A0ABM1PBU5</accession>
<feature type="domain" description="Peptidase C1A papain C-terminal" evidence="2">
    <location>
        <begin position="108"/>
        <end position="314"/>
    </location>
</feature>
<reference evidence="4" key="1">
    <citation type="journal article" date="1997" name="Nucleic Acids Res.">
        <title>tRNAscan-SE: a program for improved detection of transfer RNA genes in genomic sequence.</title>
        <authorList>
            <person name="Lowe T.M."/>
            <person name="Eddy S.R."/>
        </authorList>
    </citation>
    <scope>NUCLEOTIDE SEQUENCE [LARGE SCALE GENOMIC DNA]</scope>
</reference>
<evidence type="ECO:0000313" key="5">
    <source>
        <dbReference type="RefSeq" id="XP_017864681.1"/>
    </source>
</evidence>
<dbReference type="InterPro" id="IPR038765">
    <property type="entry name" value="Papain-like_cys_pep_sf"/>
</dbReference>
<comment type="similarity">
    <text evidence="1">Belongs to the peptidase C1 family.</text>
</comment>
<sequence length="316" mass="35678">MLGIKRLGFYQLETEWNSYKSEFGKIYDESEERLRKLIFGDNKKIIEAHNERWAAGDEGYEMGLNQFSDMLPNEVSEAIGTDAETGFDEDVEVDMESYDWSDDENFELSPKVNWTQLGAVSPVAFQGHFNTSWAFAAAGVTESRQFIKSGKLQVLSKQNLVDCCKAESNWLPRALVCIKKMGGIDTEASYHYRGLTGKCQFKKKSVAARINKVFKIYSRNEKALAYSVSQGPIAAVIPFTAIVHYKSGVYDNPHCGQSANYAVLIVGYGHCKHFGDYWILKSSLSPHWGENGYMRLARNKKNLCGISNNAFFPEMK</sequence>
<feature type="domain" description="Cathepsin propeptide inhibitor" evidence="3">
    <location>
        <begin position="16"/>
        <end position="75"/>
    </location>
</feature>
<dbReference type="RefSeq" id="XP_017864681.1">
    <property type="nucleotide sequence ID" value="XM_018009192.1"/>
</dbReference>
<dbReference type="Pfam" id="PF00112">
    <property type="entry name" value="Peptidase_C1"/>
    <property type="match status" value="1"/>
</dbReference>
<dbReference type="InterPro" id="IPR039417">
    <property type="entry name" value="Peptidase_C1A_papain-like"/>
</dbReference>
<dbReference type="CDD" id="cd02248">
    <property type="entry name" value="Peptidase_C1A"/>
    <property type="match status" value="1"/>
</dbReference>
<dbReference type="Proteomes" id="UP000694904">
    <property type="component" value="Chromosome 5"/>
</dbReference>
<dbReference type="PANTHER" id="PTHR12411">
    <property type="entry name" value="CYSTEINE PROTEASE FAMILY C1-RELATED"/>
    <property type="match status" value="1"/>
</dbReference>
<dbReference type="Gene3D" id="1.10.287.2250">
    <property type="match status" value="1"/>
</dbReference>
<keyword evidence="4" id="KW-1185">Reference proteome</keyword>
<dbReference type="SUPFAM" id="SSF54001">
    <property type="entry name" value="Cysteine proteinases"/>
    <property type="match status" value="1"/>
</dbReference>
<dbReference type="InterPro" id="IPR000668">
    <property type="entry name" value="Peptidase_C1A_C"/>
</dbReference>
<dbReference type="Pfam" id="PF08246">
    <property type="entry name" value="Inhibitor_I29"/>
    <property type="match status" value="1"/>
</dbReference>
<dbReference type="Gene3D" id="3.90.70.10">
    <property type="entry name" value="Cysteine proteinases"/>
    <property type="match status" value="1"/>
</dbReference>
<gene>
    <name evidence="5" type="primary">LOC108614969</name>
</gene>
<reference evidence="5" key="3">
    <citation type="submission" date="2025-08" db="UniProtKB">
        <authorList>
            <consortium name="RefSeq"/>
        </authorList>
    </citation>
    <scope>IDENTIFICATION</scope>
    <source>
        <tissue evidence="5">Whole organism</tissue>
    </source>
</reference>
<dbReference type="GeneID" id="108614969"/>